<dbReference type="AlphaFoldDB" id="A0A9P9FQ38"/>
<feature type="region of interest" description="Disordered" evidence="1">
    <location>
        <begin position="1"/>
        <end position="92"/>
    </location>
</feature>
<feature type="region of interest" description="Disordered" evidence="1">
    <location>
        <begin position="218"/>
        <end position="304"/>
    </location>
</feature>
<proteinExistence type="predicted"/>
<comment type="caution">
    <text evidence="2">The sequence shown here is derived from an EMBL/GenBank/DDBJ whole genome shotgun (WGS) entry which is preliminary data.</text>
</comment>
<protein>
    <submittedName>
        <fullName evidence="2">Uncharacterized protein</fullName>
    </submittedName>
</protein>
<feature type="compositionally biased region" description="Basic and acidic residues" evidence="1">
    <location>
        <begin position="219"/>
        <end position="232"/>
    </location>
</feature>
<feature type="compositionally biased region" description="Polar residues" evidence="1">
    <location>
        <begin position="283"/>
        <end position="304"/>
    </location>
</feature>
<feature type="compositionally biased region" description="Basic residues" evidence="1">
    <location>
        <begin position="265"/>
        <end position="274"/>
    </location>
</feature>
<sequence>MTASAASDGGETYEDGLVDRDHDRLLDWCERVARGTGEEESDEEVPTFDTSSSESDTDLEIQPKEGIANMSTQESVNPASNSEDASCNSGNQLPDQGATAIATNAATIAATVSKSLDVAVQNQSALENKINKNITRNSEVFKKIADKFKENEDHLEDELAKQAQTIGSQATTIQKMHTTIDKLRIRVLALEKSKKVGLTVDEVNDQIDKHLNARQLMAKQEKQKATAQKDEASTNTPDATPNPIAAQKKSGKRPPADSVEVPSAKKPKPSKQRAKQSSDDPSSRTSTLVQEIAETSENNDLAFF</sequence>
<accession>A0A9P9FQ38</accession>
<gene>
    <name evidence="2" type="ORF">EDB81DRAFT_851494</name>
</gene>
<evidence type="ECO:0000313" key="2">
    <source>
        <dbReference type="EMBL" id="KAH7170722.1"/>
    </source>
</evidence>
<organism evidence="2 3">
    <name type="scientific">Dactylonectria macrodidyma</name>
    <dbReference type="NCBI Taxonomy" id="307937"/>
    <lineage>
        <taxon>Eukaryota</taxon>
        <taxon>Fungi</taxon>
        <taxon>Dikarya</taxon>
        <taxon>Ascomycota</taxon>
        <taxon>Pezizomycotina</taxon>
        <taxon>Sordariomycetes</taxon>
        <taxon>Hypocreomycetidae</taxon>
        <taxon>Hypocreales</taxon>
        <taxon>Nectriaceae</taxon>
        <taxon>Dactylonectria</taxon>
    </lineage>
</organism>
<dbReference type="Proteomes" id="UP000738349">
    <property type="component" value="Unassembled WGS sequence"/>
</dbReference>
<feature type="compositionally biased region" description="Polar residues" evidence="1">
    <location>
        <begin position="69"/>
        <end position="92"/>
    </location>
</feature>
<dbReference type="EMBL" id="JAGMUV010000002">
    <property type="protein sequence ID" value="KAH7170722.1"/>
    <property type="molecule type" value="Genomic_DNA"/>
</dbReference>
<keyword evidence="3" id="KW-1185">Reference proteome</keyword>
<reference evidence="2" key="1">
    <citation type="journal article" date="2021" name="Nat. Commun.">
        <title>Genetic determinants of endophytism in the Arabidopsis root mycobiome.</title>
        <authorList>
            <person name="Mesny F."/>
            <person name="Miyauchi S."/>
            <person name="Thiergart T."/>
            <person name="Pickel B."/>
            <person name="Atanasova L."/>
            <person name="Karlsson M."/>
            <person name="Huettel B."/>
            <person name="Barry K.W."/>
            <person name="Haridas S."/>
            <person name="Chen C."/>
            <person name="Bauer D."/>
            <person name="Andreopoulos W."/>
            <person name="Pangilinan J."/>
            <person name="LaButti K."/>
            <person name="Riley R."/>
            <person name="Lipzen A."/>
            <person name="Clum A."/>
            <person name="Drula E."/>
            <person name="Henrissat B."/>
            <person name="Kohler A."/>
            <person name="Grigoriev I.V."/>
            <person name="Martin F.M."/>
            <person name="Hacquard S."/>
        </authorList>
    </citation>
    <scope>NUCLEOTIDE SEQUENCE</scope>
    <source>
        <strain evidence="2">MPI-CAGE-AT-0147</strain>
    </source>
</reference>
<feature type="compositionally biased region" description="Basic and acidic residues" evidence="1">
    <location>
        <begin position="17"/>
        <end position="37"/>
    </location>
</feature>
<name>A0A9P9FQ38_9HYPO</name>
<evidence type="ECO:0000256" key="1">
    <source>
        <dbReference type="SAM" id="MobiDB-lite"/>
    </source>
</evidence>
<evidence type="ECO:0000313" key="3">
    <source>
        <dbReference type="Proteomes" id="UP000738349"/>
    </source>
</evidence>